<dbReference type="Proteomes" id="UP000010953">
    <property type="component" value="Unassembled WGS sequence"/>
</dbReference>
<evidence type="ECO:0000313" key="2">
    <source>
        <dbReference type="Proteomes" id="UP000010953"/>
    </source>
</evidence>
<dbReference type="AlphaFoldDB" id="M7YDI6"/>
<protein>
    <submittedName>
        <fullName evidence="1">Uncharacterized protein</fullName>
    </submittedName>
</protein>
<name>M7YDI6_9BACT</name>
<comment type="caution">
    <text evidence="1">The sequence shown here is derived from an EMBL/GenBank/DDBJ whole genome shotgun (WGS) entry which is preliminary data.</text>
</comment>
<gene>
    <name evidence="1" type="ORF">C943_02301</name>
</gene>
<reference evidence="1" key="1">
    <citation type="submission" date="2013-01" db="EMBL/GenBank/DDBJ databases">
        <title>Genome assembly of Mariniradius saccharolyticus AK6.</title>
        <authorList>
            <person name="Vaidya B."/>
            <person name="Khatri I."/>
            <person name="Tanuku N.R.S."/>
            <person name="Subramanian S."/>
            <person name="Pinnaka A."/>
        </authorList>
    </citation>
    <scope>NUCLEOTIDE SEQUENCE [LARGE SCALE GENOMIC DNA]</scope>
    <source>
        <strain evidence="1">AK6</strain>
    </source>
</reference>
<organism evidence="1 2">
    <name type="scientific">Mariniradius saccharolyticus AK6</name>
    <dbReference type="NCBI Taxonomy" id="1239962"/>
    <lineage>
        <taxon>Bacteria</taxon>
        <taxon>Pseudomonadati</taxon>
        <taxon>Bacteroidota</taxon>
        <taxon>Cytophagia</taxon>
        <taxon>Cytophagales</taxon>
        <taxon>Cyclobacteriaceae</taxon>
        <taxon>Mariniradius</taxon>
    </lineage>
</organism>
<evidence type="ECO:0000313" key="1">
    <source>
        <dbReference type="EMBL" id="EMS35226.1"/>
    </source>
</evidence>
<dbReference type="InParanoid" id="M7YDI6"/>
<accession>M7YDI6</accession>
<dbReference type="EMBL" id="AMZY02000002">
    <property type="protein sequence ID" value="EMS35226.1"/>
    <property type="molecule type" value="Genomic_DNA"/>
</dbReference>
<sequence length="232" mass="26074">MRIHLQSPCNSWIISTSVEIENIQTVVIQPLFPLVKVLIHLDSPILIPQSRQFQTPGVIVCLLHDQGRGAFDPEVIEPDIFISLIYKERLRMTGLLNIQLFPQLFMLVFGSFGEEDFPFLIEVAIRVVERIAHVGLWFGLGLEVGGENLREVIKQQGAYPACQGHTAIVGWDWKAGATWQQGTRPCPLGLPLVLRMHRKIEAVAIIYFETRTRPKFPATGSVQPSHFAAAPF</sequence>
<proteinExistence type="predicted"/>
<keyword evidence="2" id="KW-1185">Reference proteome</keyword>